<keyword evidence="1 3" id="KW-0853">WD repeat</keyword>
<keyword evidence="6" id="KW-1185">Reference proteome</keyword>
<dbReference type="Gene3D" id="2.130.10.10">
    <property type="entry name" value="YVTN repeat-like/Quinoprotein amine dehydrogenase"/>
    <property type="match status" value="3"/>
</dbReference>
<dbReference type="InterPro" id="IPR011047">
    <property type="entry name" value="Quinoprotein_ADH-like_sf"/>
</dbReference>
<dbReference type="PROSITE" id="PS50837">
    <property type="entry name" value="NACHT"/>
    <property type="match status" value="1"/>
</dbReference>
<dbReference type="InParanoid" id="A0A0C2WNM4"/>
<dbReference type="Proteomes" id="UP000054549">
    <property type="component" value="Unassembled WGS sequence"/>
</dbReference>
<reference evidence="5 6" key="1">
    <citation type="submission" date="2014-04" db="EMBL/GenBank/DDBJ databases">
        <title>Evolutionary Origins and Diversification of the Mycorrhizal Mutualists.</title>
        <authorList>
            <consortium name="DOE Joint Genome Institute"/>
            <consortium name="Mycorrhizal Genomics Consortium"/>
            <person name="Kohler A."/>
            <person name="Kuo A."/>
            <person name="Nagy L.G."/>
            <person name="Floudas D."/>
            <person name="Copeland A."/>
            <person name="Barry K.W."/>
            <person name="Cichocki N."/>
            <person name="Veneault-Fourrey C."/>
            <person name="LaButti K."/>
            <person name="Lindquist E.A."/>
            <person name="Lipzen A."/>
            <person name="Lundell T."/>
            <person name="Morin E."/>
            <person name="Murat C."/>
            <person name="Riley R."/>
            <person name="Ohm R."/>
            <person name="Sun H."/>
            <person name="Tunlid A."/>
            <person name="Henrissat B."/>
            <person name="Grigoriev I.V."/>
            <person name="Hibbett D.S."/>
            <person name="Martin F."/>
        </authorList>
    </citation>
    <scope>NUCLEOTIDE SEQUENCE [LARGE SCALE GENOMIC DNA]</scope>
    <source>
        <strain evidence="5 6">Koide BX008</strain>
    </source>
</reference>
<evidence type="ECO:0000313" key="5">
    <source>
        <dbReference type="EMBL" id="KIL57843.1"/>
    </source>
</evidence>
<dbReference type="SUPFAM" id="SSF50978">
    <property type="entry name" value="WD40 repeat-like"/>
    <property type="match status" value="2"/>
</dbReference>
<dbReference type="InterPro" id="IPR056884">
    <property type="entry name" value="NPHP3-like_N"/>
</dbReference>
<dbReference type="InterPro" id="IPR007111">
    <property type="entry name" value="NACHT_NTPase"/>
</dbReference>
<dbReference type="HOGENOM" id="CLU_000288_6_19_1"/>
<evidence type="ECO:0000256" key="2">
    <source>
        <dbReference type="ARBA" id="ARBA00022737"/>
    </source>
</evidence>
<dbReference type="SUPFAM" id="SSF52540">
    <property type="entry name" value="P-loop containing nucleoside triphosphate hydrolases"/>
    <property type="match status" value="1"/>
</dbReference>
<evidence type="ECO:0000259" key="4">
    <source>
        <dbReference type="PROSITE" id="PS50837"/>
    </source>
</evidence>
<dbReference type="AlphaFoldDB" id="A0A0C2WNM4"/>
<dbReference type="InterPro" id="IPR019775">
    <property type="entry name" value="WD40_repeat_CS"/>
</dbReference>
<dbReference type="PROSITE" id="PS50294">
    <property type="entry name" value="WD_REPEATS_REGION"/>
    <property type="match status" value="1"/>
</dbReference>
<dbReference type="Pfam" id="PF24883">
    <property type="entry name" value="NPHP3_N"/>
    <property type="match status" value="1"/>
</dbReference>
<dbReference type="InterPro" id="IPR027417">
    <property type="entry name" value="P-loop_NTPase"/>
</dbReference>
<dbReference type="SMART" id="SM00320">
    <property type="entry name" value="WD40"/>
    <property type="match status" value="10"/>
</dbReference>
<dbReference type="InterPro" id="IPR001680">
    <property type="entry name" value="WD40_rpt"/>
</dbReference>
<feature type="domain" description="NACHT" evidence="4">
    <location>
        <begin position="98"/>
        <end position="245"/>
    </location>
</feature>
<dbReference type="PROSITE" id="PS00678">
    <property type="entry name" value="WD_REPEATS_1"/>
    <property type="match status" value="1"/>
</dbReference>
<evidence type="ECO:0000256" key="3">
    <source>
        <dbReference type="PROSITE-ProRule" id="PRU00221"/>
    </source>
</evidence>
<gene>
    <name evidence="5" type="ORF">M378DRAFT_15986</name>
</gene>
<dbReference type="EMBL" id="KN818356">
    <property type="protein sequence ID" value="KIL57843.1"/>
    <property type="molecule type" value="Genomic_DNA"/>
</dbReference>
<organism evidence="5 6">
    <name type="scientific">Amanita muscaria (strain Koide BX008)</name>
    <dbReference type="NCBI Taxonomy" id="946122"/>
    <lineage>
        <taxon>Eukaryota</taxon>
        <taxon>Fungi</taxon>
        <taxon>Dikarya</taxon>
        <taxon>Basidiomycota</taxon>
        <taxon>Agaricomycotina</taxon>
        <taxon>Agaricomycetes</taxon>
        <taxon>Agaricomycetidae</taxon>
        <taxon>Agaricales</taxon>
        <taxon>Pluteineae</taxon>
        <taxon>Amanitaceae</taxon>
        <taxon>Amanita</taxon>
    </lineage>
</organism>
<feature type="repeat" description="WD" evidence="3">
    <location>
        <begin position="1025"/>
        <end position="1057"/>
    </location>
</feature>
<dbReference type="PROSITE" id="PS50082">
    <property type="entry name" value="WD_REPEATS_2"/>
    <property type="match status" value="2"/>
</dbReference>
<evidence type="ECO:0000256" key="1">
    <source>
        <dbReference type="ARBA" id="ARBA00022574"/>
    </source>
</evidence>
<dbReference type="PANTHER" id="PTHR19848">
    <property type="entry name" value="WD40 REPEAT PROTEIN"/>
    <property type="match status" value="1"/>
</dbReference>
<dbReference type="OrthoDB" id="163438at2759"/>
<keyword evidence="2" id="KW-0677">Repeat</keyword>
<dbReference type="SUPFAM" id="SSF50998">
    <property type="entry name" value="Quinoprotein alcohol dehydrogenase-like"/>
    <property type="match status" value="1"/>
</dbReference>
<sequence length="1279" mass="141502">MIRLKGIELTSSSDGPYSEMEMDVIRGHISNAIALKLPDINDIIRKHSLNQAIITLPRPQAAYNDYQNKKNIGPCFRGTRESLLHDIADWVSGTDGTRMYVLSGLAGIGKSTVAYTIAARADELGLLGASFFFSRDEADRSNAKMFFSAIAYQLCLFSEPFAQAIGNALLTKRGSAAITKDPQEQLEALILVPLWDIVQSRVRPILIVVDALDECDEEDAITVLRVLSQLVRNLPSFNVILTTRPRPHFDHFFGSQDSHKIFHMQDIEDKVVDGDIRLYLRHSLSQEQVRERLQNSEEDWYASDTQIAFLVGIAGKLFIIASTAVRYILDKFASDPEGQMQQLLRASAQDRTPFKDLSHFYTIILRSPVPANCDDASLVERYQAVVGTIMLIHIPLPIVALAHLIGVDVKQIRIVLRKLQSVILLGSDDIPHIYHKSFADHITDSTRCQDINLLIDPRSRHTQITIRCFHIMEQHLKYNILDLGDPARFMSNQDGLARDGITDKQLEVKISQQLRYACIYWANHLVVAHIASTDLMRELERFADQHMLHWFEVLSLIRELDSAHRAILVVLNLLPPSSDLHRLLSDGLRFISKFYQTIKLSALHTYHSALAFTPTGSLLYRRYFNGAIHNTSHVSDVTGGPDNWDTLVARLSHGEQVDDVQFSLNNTMFASRSGVLKVWDAATGTPVSMIRGSSLAIANDFSTFASFKDNTIKLYNTNGSERGVTLVTGAKIFGVAISSESGRIAAGLSDGTFCLWNSGNGGLIGSFREFAGNYRYRGCLQFSATGARLAYSSTNGVVKLRDGIEGRLIANLDCGSKDFSFWRVAFSGDGTRIATLSFSNLKLWSSEDGELVGVTEDAGTELAISANGSLLATLIVGGVQLWSGNSGNPLRLVQGLDIDLDFGQYSLAFSPDDILAIATLSNLKLYNVKSRSFISTLSFTGTFRAPVAFSPDCTRLAAGNSDGTVYLWDIRGIEASSSSTKVQASNRITALALSRDCSQVACGFWNGAIELWKTGGLAKQRIATRKNHPLKVTTLGFSPNGRQYASGSGDGTINLWNGEGGMLRGAFHYRTIFAFGSFAWLYAVGVSNSVLAAAGTCGIVLWNPQTLDRIHTFTGSFRTPLSFSDNGALLVAVCDTPPRQIIVFDVTKHAKIAGFDNSNGRIRATAFLPDNSQLVVQLFNDNFLMFNLVNKEVIRQPVFEDIIQLCNMPLWYGVPVWVNMEDKQLQVRALFSQHDHPVPVLWIPQELHVQEWAQGRSIIALGCEDGRFVLLRLPTNRVA</sequence>
<dbReference type="InterPro" id="IPR036322">
    <property type="entry name" value="WD40_repeat_dom_sf"/>
</dbReference>
<dbReference type="InterPro" id="IPR015943">
    <property type="entry name" value="WD40/YVTN_repeat-like_dom_sf"/>
</dbReference>
<protein>
    <recommendedName>
        <fullName evidence="4">NACHT domain-containing protein</fullName>
    </recommendedName>
</protein>
<evidence type="ECO:0000313" key="6">
    <source>
        <dbReference type="Proteomes" id="UP000054549"/>
    </source>
</evidence>
<dbReference type="PANTHER" id="PTHR19848:SF8">
    <property type="entry name" value="F-BOX AND WD REPEAT DOMAIN CONTAINING 7"/>
    <property type="match status" value="1"/>
</dbReference>
<dbReference type="Pfam" id="PF00400">
    <property type="entry name" value="WD40"/>
    <property type="match status" value="2"/>
</dbReference>
<feature type="repeat" description="WD" evidence="3">
    <location>
        <begin position="947"/>
        <end position="978"/>
    </location>
</feature>
<accession>A0A0C2WNM4</accession>
<dbReference type="STRING" id="946122.A0A0C2WNM4"/>
<dbReference type="Gene3D" id="3.40.50.300">
    <property type="entry name" value="P-loop containing nucleotide triphosphate hydrolases"/>
    <property type="match status" value="1"/>
</dbReference>
<name>A0A0C2WNM4_AMAMK</name>
<proteinExistence type="predicted"/>